<accession>A0A9D5CL95</accession>
<gene>
    <name evidence="5" type="ORF">J5N97_016899</name>
</gene>
<evidence type="ECO:0000256" key="1">
    <source>
        <dbReference type="ARBA" id="ARBA00009995"/>
    </source>
</evidence>
<evidence type="ECO:0000256" key="3">
    <source>
        <dbReference type="ARBA" id="ARBA00022737"/>
    </source>
</evidence>
<name>A0A9D5CL95_9LILI</name>
<reference evidence="5" key="2">
    <citation type="journal article" date="2022" name="Hortic Res">
        <title>The genome of Dioscorea zingiberensis sheds light on the biosynthesis, origin and evolution of the medicinally important diosgenin saponins.</title>
        <authorList>
            <person name="Li Y."/>
            <person name="Tan C."/>
            <person name="Li Z."/>
            <person name="Guo J."/>
            <person name="Li S."/>
            <person name="Chen X."/>
            <person name="Wang C."/>
            <person name="Dai X."/>
            <person name="Yang H."/>
            <person name="Song W."/>
            <person name="Hou L."/>
            <person name="Xu J."/>
            <person name="Tong Z."/>
            <person name="Xu A."/>
            <person name="Yuan X."/>
            <person name="Wang W."/>
            <person name="Yang Q."/>
            <person name="Chen L."/>
            <person name="Sun Z."/>
            <person name="Wang K."/>
            <person name="Pan B."/>
            <person name="Chen J."/>
            <person name="Bao Y."/>
            <person name="Liu F."/>
            <person name="Qi X."/>
            <person name="Gang D.R."/>
            <person name="Wen J."/>
            <person name="Li J."/>
        </authorList>
    </citation>
    <scope>NUCLEOTIDE SEQUENCE</scope>
    <source>
        <strain evidence="5">Dzin_1.0</strain>
    </source>
</reference>
<dbReference type="InterPro" id="IPR011990">
    <property type="entry name" value="TPR-like_helical_dom_sf"/>
</dbReference>
<keyword evidence="3" id="KW-0677">Repeat</keyword>
<comment type="similarity">
    <text evidence="1">Belongs to the UDP-glycosyltransferase family.</text>
</comment>
<dbReference type="Pfam" id="PF01535">
    <property type="entry name" value="PPR"/>
    <property type="match status" value="2"/>
</dbReference>
<sequence length="617" mass="69710">MLPFEENCVLKQPTWELKGYDQLFALSDEQKLEWADILYLNTSPLHSGKLIALGDDVIVKISPSTQDVDEDAVQLQQAMDANIDVCFSCAVFRESMSPTLNVTHVGGKVCLVVMVHAEAIKLRCSPLILAPNFVVRLYVCCGFLVSARRLFESSSNKDVISWTSIVHGHARSERINVAKELFDRMLERNAVSWSAMIIAYPQTGMFRDALEVFNEIQVTGVQPNHAGFVGGLFTCVFLGAWDPGKWVHVHMARYEMVLNWILGTGLMDLYAKCGCIDNVLRVCVKMPEFLVSRYACFNDLYSTKKLSEMVWIGESDLSNGYLDTVIDWIPGMKNIQLRDLPSFIRTTDPNDVALNFLNHVFQKVFKTSAIIINTFDELEHNVLDAMQEMLPPIYAVGPLSLLSDHGSSLWEEDMNCLEWLNGRQPRSVIYVNFGSIAVVTEEHLIEFAWGLVNSEHDFLWIIRQDLVKGHEKSAFVLPEEILREMKGRGLITSWCPQEKVLSHPSVGGFLTHTGWNSTMESISVGMPLLCWPYYGDQTTNCHYACTEWGIGMEIDNDVKRDKVAALIKQLMDGEKGKEMKEKALEWKECAIRATKEGGSSFLNLEKVIKEVLQRNAL</sequence>
<dbReference type="Proteomes" id="UP001085076">
    <property type="component" value="Miscellaneous, Linkage group lg04"/>
</dbReference>
<reference evidence="5" key="1">
    <citation type="submission" date="2021-03" db="EMBL/GenBank/DDBJ databases">
        <authorList>
            <person name="Li Z."/>
            <person name="Yang C."/>
        </authorList>
    </citation>
    <scope>NUCLEOTIDE SEQUENCE</scope>
    <source>
        <strain evidence="5">Dzin_1.0</strain>
        <tissue evidence="5">Leaf</tissue>
    </source>
</reference>
<dbReference type="SUPFAM" id="SSF53756">
    <property type="entry name" value="UDP-Glycosyltransferase/glycogen phosphorylase"/>
    <property type="match status" value="1"/>
</dbReference>
<keyword evidence="6" id="KW-1185">Reference proteome</keyword>
<dbReference type="CDD" id="cd03784">
    <property type="entry name" value="GT1_Gtf-like"/>
    <property type="match status" value="1"/>
</dbReference>
<keyword evidence="2" id="KW-0808">Transferase</keyword>
<dbReference type="PANTHER" id="PTHR11926:SF774">
    <property type="entry name" value="UDP-GLYCOSYLTRANSFERASE 85A1-RELATED"/>
    <property type="match status" value="1"/>
</dbReference>
<comment type="caution">
    <text evidence="5">The sequence shown here is derived from an EMBL/GenBank/DDBJ whole genome shotgun (WGS) entry which is preliminary data.</text>
</comment>
<feature type="repeat" description="PPR" evidence="4">
    <location>
        <begin position="158"/>
        <end position="188"/>
    </location>
</feature>
<dbReference type="GO" id="GO:0080044">
    <property type="term" value="F:quercetin 7-O-glucosyltransferase activity"/>
    <property type="evidence" value="ECO:0007669"/>
    <property type="project" value="TreeGrafter"/>
</dbReference>
<dbReference type="NCBIfam" id="TIGR00756">
    <property type="entry name" value="PPR"/>
    <property type="match status" value="2"/>
</dbReference>
<dbReference type="PANTHER" id="PTHR11926">
    <property type="entry name" value="GLUCOSYL/GLUCURONOSYL TRANSFERASES"/>
    <property type="match status" value="1"/>
</dbReference>
<evidence type="ECO:0000313" key="5">
    <source>
        <dbReference type="EMBL" id="KAJ0974934.1"/>
    </source>
</evidence>
<evidence type="ECO:0000313" key="6">
    <source>
        <dbReference type="Proteomes" id="UP001085076"/>
    </source>
</evidence>
<evidence type="ECO:0008006" key="7">
    <source>
        <dbReference type="Google" id="ProtNLM"/>
    </source>
</evidence>
<dbReference type="FunFam" id="3.40.50.2000:FF:000027">
    <property type="entry name" value="Glycosyltransferase"/>
    <property type="match status" value="1"/>
</dbReference>
<dbReference type="GO" id="GO:0080043">
    <property type="term" value="F:quercetin 3-O-glucosyltransferase activity"/>
    <property type="evidence" value="ECO:0007669"/>
    <property type="project" value="TreeGrafter"/>
</dbReference>
<proteinExistence type="inferred from homology"/>
<dbReference type="Gene3D" id="1.25.40.10">
    <property type="entry name" value="Tetratricopeptide repeat domain"/>
    <property type="match status" value="1"/>
</dbReference>
<dbReference type="AlphaFoldDB" id="A0A9D5CL95"/>
<dbReference type="PROSITE" id="PS51375">
    <property type="entry name" value="PPR"/>
    <property type="match status" value="2"/>
</dbReference>
<evidence type="ECO:0000256" key="2">
    <source>
        <dbReference type="ARBA" id="ARBA00022679"/>
    </source>
</evidence>
<dbReference type="OrthoDB" id="5835829at2759"/>
<dbReference type="PROSITE" id="PS00375">
    <property type="entry name" value="UDPGT"/>
    <property type="match status" value="1"/>
</dbReference>
<organism evidence="5 6">
    <name type="scientific">Dioscorea zingiberensis</name>
    <dbReference type="NCBI Taxonomy" id="325984"/>
    <lineage>
        <taxon>Eukaryota</taxon>
        <taxon>Viridiplantae</taxon>
        <taxon>Streptophyta</taxon>
        <taxon>Embryophyta</taxon>
        <taxon>Tracheophyta</taxon>
        <taxon>Spermatophyta</taxon>
        <taxon>Magnoliopsida</taxon>
        <taxon>Liliopsida</taxon>
        <taxon>Dioscoreales</taxon>
        <taxon>Dioscoreaceae</taxon>
        <taxon>Dioscorea</taxon>
    </lineage>
</organism>
<dbReference type="Gene3D" id="3.40.50.2000">
    <property type="entry name" value="Glycogen Phosphorylase B"/>
    <property type="match status" value="2"/>
</dbReference>
<dbReference type="InterPro" id="IPR002213">
    <property type="entry name" value="UDP_glucos_trans"/>
</dbReference>
<dbReference type="InterPro" id="IPR002885">
    <property type="entry name" value="PPR_rpt"/>
</dbReference>
<dbReference type="InterPro" id="IPR035595">
    <property type="entry name" value="UDP_glycos_trans_CS"/>
</dbReference>
<dbReference type="Pfam" id="PF00201">
    <property type="entry name" value="UDPGT"/>
    <property type="match status" value="1"/>
</dbReference>
<protein>
    <recommendedName>
        <fullName evidence="7">Glycosyltransferase</fullName>
    </recommendedName>
</protein>
<evidence type="ECO:0000256" key="4">
    <source>
        <dbReference type="PROSITE-ProRule" id="PRU00708"/>
    </source>
</evidence>
<dbReference type="EMBL" id="JAGGNH010000004">
    <property type="protein sequence ID" value="KAJ0974934.1"/>
    <property type="molecule type" value="Genomic_DNA"/>
</dbReference>
<feature type="repeat" description="PPR" evidence="4">
    <location>
        <begin position="189"/>
        <end position="223"/>
    </location>
</feature>